<organism evidence="2 3">
    <name type="scientific">Coptis chinensis</name>
    <dbReference type="NCBI Taxonomy" id="261450"/>
    <lineage>
        <taxon>Eukaryota</taxon>
        <taxon>Viridiplantae</taxon>
        <taxon>Streptophyta</taxon>
        <taxon>Embryophyta</taxon>
        <taxon>Tracheophyta</taxon>
        <taxon>Spermatophyta</taxon>
        <taxon>Magnoliopsida</taxon>
        <taxon>Ranunculales</taxon>
        <taxon>Ranunculaceae</taxon>
        <taxon>Coptidoideae</taxon>
        <taxon>Coptis</taxon>
    </lineage>
</organism>
<dbReference type="InterPro" id="IPR036397">
    <property type="entry name" value="RNaseH_sf"/>
</dbReference>
<keyword evidence="3" id="KW-1185">Reference proteome</keyword>
<accession>A0A835I8P8</accession>
<name>A0A835I8P8_9MAGN</name>
<protein>
    <recommendedName>
        <fullName evidence="1">RNase H type-1 domain-containing protein</fullName>
    </recommendedName>
</protein>
<dbReference type="GO" id="GO:0004523">
    <property type="term" value="F:RNA-DNA hybrid ribonuclease activity"/>
    <property type="evidence" value="ECO:0007669"/>
    <property type="project" value="InterPro"/>
</dbReference>
<reference evidence="2 3" key="1">
    <citation type="submission" date="2020-10" db="EMBL/GenBank/DDBJ databases">
        <title>The Coptis chinensis genome and diversification of protoberbering-type alkaloids.</title>
        <authorList>
            <person name="Wang B."/>
            <person name="Shu S."/>
            <person name="Song C."/>
            <person name="Liu Y."/>
        </authorList>
    </citation>
    <scope>NUCLEOTIDE SEQUENCE [LARGE SCALE GENOMIC DNA]</scope>
    <source>
        <strain evidence="2">HL-2020</strain>
        <tissue evidence="2">Leaf</tissue>
    </source>
</reference>
<dbReference type="PANTHER" id="PTHR47723:SF19">
    <property type="entry name" value="POLYNUCLEOTIDYL TRANSFERASE, RIBONUCLEASE H-LIKE SUPERFAMILY PROTEIN"/>
    <property type="match status" value="1"/>
</dbReference>
<comment type="caution">
    <text evidence="2">The sequence shown here is derived from an EMBL/GenBank/DDBJ whole genome shotgun (WGS) entry which is preliminary data.</text>
</comment>
<dbReference type="CDD" id="cd06222">
    <property type="entry name" value="RNase_H_like"/>
    <property type="match status" value="1"/>
</dbReference>
<dbReference type="Gene3D" id="3.30.420.10">
    <property type="entry name" value="Ribonuclease H-like superfamily/Ribonuclease H"/>
    <property type="match status" value="1"/>
</dbReference>
<sequence length="193" mass="21858">MGEYPMPHALFGSYYSSSTLHLFWPTTRCPQTTLLYSPSELLVLRDVGRNPATQQDQKLKKLTVMHLVGAARRNPGPAGPGAIFRDNASQFLLVLSKEGIGIQTNYMAEFHAIIESIEFALNHGWTSLWIESDSQATVEAFASGDTLWSFKVKLGHRKDRLVKVILVGVWKRHLERSNKLFSHGEYVRKYLLL</sequence>
<dbReference type="PROSITE" id="PS50879">
    <property type="entry name" value="RNASE_H_1"/>
    <property type="match status" value="1"/>
</dbReference>
<dbReference type="InterPro" id="IPR053151">
    <property type="entry name" value="RNase_H-like"/>
</dbReference>
<dbReference type="Proteomes" id="UP000631114">
    <property type="component" value="Unassembled WGS sequence"/>
</dbReference>
<dbReference type="SUPFAM" id="SSF53098">
    <property type="entry name" value="Ribonuclease H-like"/>
    <property type="match status" value="1"/>
</dbReference>
<gene>
    <name evidence="2" type="ORF">IFM89_009260</name>
</gene>
<dbReference type="AlphaFoldDB" id="A0A835I8P8"/>
<dbReference type="InterPro" id="IPR012337">
    <property type="entry name" value="RNaseH-like_sf"/>
</dbReference>
<evidence type="ECO:0000313" key="2">
    <source>
        <dbReference type="EMBL" id="KAF9613590.1"/>
    </source>
</evidence>
<dbReference type="GO" id="GO:0003676">
    <property type="term" value="F:nucleic acid binding"/>
    <property type="evidence" value="ECO:0007669"/>
    <property type="project" value="InterPro"/>
</dbReference>
<evidence type="ECO:0000313" key="3">
    <source>
        <dbReference type="Proteomes" id="UP000631114"/>
    </source>
</evidence>
<dbReference type="InterPro" id="IPR044730">
    <property type="entry name" value="RNase_H-like_dom_plant"/>
</dbReference>
<evidence type="ECO:0000259" key="1">
    <source>
        <dbReference type="PROSITE" id="PS50879"/>
    </source>
</evidence>
<dbReference type="EMBL" id="JADFTS010000003">
    <property type="protein sequence ID" value="KAF9613590.1"/>
    <property type="molecule type" value="Genomic_DNA"/>
</dbReference>
<dbReference type="OrthoDB" id="1938131at2759"/>
<proteinExistence type="predicted"/>
<dbReference type="Pfam" id="PF13456">
    <property type="entry name" value="RVT_3"/>
    <property type="match status" value="1"/>
</dbReference>
<feature type="domain" description="RNase H type-1" evidence="1">
    <location>
        <begin position="59"/>
        <end position="193"/>
    </location>
</feature>
<dbReference type="PANTHER" id="PTHR47723">
    <property type="entry name" value="OS05G0353850 PROTEIN"/>
    <property type="match status" value="1"/>
</dbReference>
<dbReference type="InterPro" id="IPR002156">
    <property type="entry name" value="RNaseH_domain"/>
</dbReference>